<dbReference type="Proteomes" id="UP000805418">
    <property type="component" value="Chromosome 22"/>
</dbReference>
<keyword evidence="2" id="KW-0863">Zinc-finger</keyword>
<organism evidence="4 5">
    <name type="scientific">Canis lupus familiaris</name>
    <name type="common">Dog</name>
    <name type="synonym">Canis familiaris</name>
    <dbReference type="NCBI Taxonomy" id="9615"/>
    <lineage>
        <taxon>Eukaryota</taxon>
        <taxon>Metazoa</taxon>
        <taxon>Chordata</taxon>
        <taxon>Craniata</taxon>
        <taxon>Vertebrata</taxon>
        <taxon>Euteleostomi</taxon>
        <taxon>Mammalia</taxon>
        <taxon>Eutheria</taxon>
        <taxon>Laurasiatheria</taxon>
        <taxon>Carnivora</taxon>
        <taxon>Caniformia</taxon>
        <taxon>Canidae</taxon>
        <taxon>Canis</taxon>
    </lineage>
</organism>
<proteinExistence type="predicted"/>
<evidence type="ECO:0000256" key="3">
    <source>
        <dbReference type="ARBA" id="ARBA00022833"/>
    </source>
</evidence>
<dbReference type="PROSITE" id="PS51044">
    <property type="entry name" value="ZF_SP_RING"/>
    <property type="match status" value="1"/>
</dbReference>
<dbReference type="PANTHER" id="PTHR10782">
    <property type="entry name" value="ZINC FINGER MIZ DOMAIN-CONTAINING PROTEIN"/>
    <property type="match status" value="1"/>
</dbReference>
<evidence type="ECO:0000313" key="5">
    <source>
        <dbReference type="Proteomes" id="UP000805418"/>
    </source>
</evidence>
<dbReference type="InterPro" id="IPR004181">
    <property type="entry name" value="Znf_MIZ"/>
</dbReference>
<keyword evidence="5" id="KW-1185">Reference proteome</keyword>
<dbReference type="GO" id="GO:0060255">
    <property type="term" value="P:regulation of macromolecule metabolic process"/>
    <property type="evidence" value="ECO:0007669"/>
    <property type="project" value="UniProtKB-ARBA"/>
</dbReference>
<dbReference type="PANTHER" id="PTHR10782:SF9">
    <property type="entry name" value="E3 SUMO-PROTEIN LIGASE PIAS4"/>
    <property type="match status" value="1"/>
</dbReference>
<dbReference type="Ensembl" id="ENSCAFT00845023440.1">
    <property type="protein sequence ID" value="ENSCAFP00845018397.1"/>
    <property type="gene ID" value="ENSCAFG00845013167.1"/>
</dbReference>
<dbReference type="AlphaFoldDB" id="A0A8I3NL08"/>
<dbReference type="InterPro" id="IPR013083">
    <property type="entry name" value="Znf_RING/FYVE/PHD"/>
</dbReference>
<protein>
    <submittedName>
        <fullName evidence="4">Uncharacterized protein</fullName>
    </submittedName>
</protein>
<keyword evidence="3" id="KW-0862">Zinc</keyword>
<dbReference type="GO" id="GO:0008270">
    <property type="term" value="F:zinc ion binding"/>
    <property type="evidence" value="ECO:0007669"/>
    <property type="project" value="UniProtKB-KW"/>
</dbReference>
<dbReference type="OrthoDB" id="10263264at2759"/>
<reference evidence="4" key="1">
    <citation type="submission" date="2020-03" db="EMBL/GenBank/DDBJ databases">
        <title>Long-read based genome assembly of a Labrador retriever dog.</title>
        <authorList>
            <person name="Eory L."/>
            <person name="Zhang W."/>
            <person name="Schoenebeck J."/>
        </authorList>
    </citation>
    <scope>NUCLEOTIDE SEQUENCE [LARGE SCALE GENOMIC DNA]</scope>
    <source>
        <strain evidence="4">Labrador retriever</strain>
    </source>
</reference>
<keyword evidence="1" id="KW-0479">Metal-binding</keyword>
<accession>A0A8I3NL08</accession>
<evidence type="ECO:0000256" key="2">
    <source>
        <dbReference type="ARBA" id="ARBA00022771"/>
    </source>
</evidence>
<evidence type="ECO:0000313" key="4">
    <source>
        <dbReference type="Ensembl" id="ENSCAFP00845018397.1"/>
    </source>
</evidence>
<reference evidence="4" key="2">
    <citation type="submission" date="2025-08" db="UniProtKB">
        <authorList>
            <consortium name="Ensembl"/>
        </authorList>
    </citation>
    <scope>IDENTIFICATION</scope>
    <source>
        <strain evidence="4">Boxer</strain>
    </source>
</reference>
<reference evidence="4" key="3">
    <citation type="submission" date="2025-09" db="UniProtKB">
        <authorList>
            <consortium name="Ensembl"/>
        </authorList>
    </citation>
    <scope>IDENTIFICATION</scope>
    <source>
        <strain evidence="4">Boxer</strain>
    </source>
</reference>
<dbReference type="Gene3D" id="3.30.40.10">
    <property type="entry name" value="Zinc/RING finger domain, C3HC4 (zinc finger)"/>
    <property type="match status" value="1"/>
</dbReference>
<evidence type="ECO:0000256" key="1">
    <source>
        <dbReference type="ARBA" id="ARBA00022723"/>
    </source>
</evidence>
<name>A0A8I3NL08_CANLF</name>
<sequence>MVIIQLCRCGQKEVKHVLMENQTMSEKKPTWMCPVCGKPAPYDQLIIDGLLSKILSECEDANEIKYLVDGSWWRMRKRMRRRAPGPSNSVSSRRSWCWLTDCLWPSPPPPQTGYSTFLVLTHTEEAQVAPVPYPDKIQNILEKVQWIHTGTRGMNFHNCYKTHMRRKGMKNKFLP</sequence>